<comment type="caution">
    <text evidence="1">The sequence shown here is derived from an EMBL/GenBank/DDBJ whole genome shotgun (WGS) entry which is preliminary data.</text>
</comment>
<name>A0A7Z8Y229_9CAUL</name>
<sequence>MAISTASAGLGARRTSSSAFSSICQVRDRVAAGMAAPRAASFCAWSLGRRVAFGPSILATEAAWQCSSRSLVTCTGSAPKPYRVRKFSSASGVRPAMTLSNRAMVWLRSARPSMSRTVSVLTISPRSAWTRAWSSRDRPSRTEPSAAREIRARASCSIFMPSRSAIRPRWPIRISGSTRRRSNLWQRLRIVTGTLRISVVAKMNLAWGGGSSSVFSRALNACVDSMWTSSST</sequence>
<evidence type="ECO:0000313" key="2">
    <source>
        <dbReference type="Proteomes" id="UP000289220"/>
    </source>
</evidence>
<keyword evidence="2" id="KW-1185">Reference proteome</keyword>
<protein>
    <submittedName>
        <fullName evidence="1">Uncharacterized protein</fullName>
    </submittedName>
</protein>
<reference evidence="1 2" key="1">
    <citation type="submission" date="2018-11" db="EMBL/GenBank/DDBJ databases">
        <authorList>
            <person name="Peiro R."/>
            <person name="Begona"/>
            <person name="Cbmso G."/>
            <person name="Lopez M."/>
            <person name="Gonzalez S."/>
            <person name="Sacristan E."/>
            <person name="Castillo E."/>
        </authorList>
    </citation>
    <scope>NUCLEOTIDE SEQUENCE [LARGE SCALE GENOMIC DNA]</scope>
    <source>
        <strain evidence="1">Brev_genome</strain>
    </source>
</reference>
<evidence type="ECO:0000313" key="1">
    <source>
        <dbReference type="EMBL" id="VDC49461.1"/>
    </source>
</evidence>
<gene>
    <name evidence="1" type="ORF">BREV_BREV_03584</name>
</gene>
<dbReference type="EMBL" id="UXHF01000190">
    <property type="protein sequence ID" value="VDC49461.1"/>
    <property type="molecule type" value="Genomic_DNA"/>
</dbReference>
<dbReference type="AlphaFoldDB" id="A0A7Z8Y229"/>
<organism evidence="1 2">
    <name type="scientific">Brevundimonas mediterranea</name>
    <dbReference type="NCBI Taxonomy" id="74329"/>
    <lineage>
        <taxon>Bacteria</taxon>
        <taxon>Pseudomonadati</taxon>
        <taxon>Pseudomonadota</taxon>
        <taxon>Alphaproteobacteria</taxon>
        <taxon>Caulobacterales</taxon>
        <taxon>Caulobacteraceae</taxon>
        <taxon>Brevundimonas</taxon>
    </lineage>
</organism>
<accession>A0A7Z8Y229</accession>
<proteinExistence type="predicted"/>
<dbReference type="Proteomes" id="UP000289220">
    <property type="component" value="Unassembled WGS sequence"/>
</dbReference>